<dbReference type="GO" id="GO:0016787">
    <property type="term" value="F:hydrolase activity"/>
    <property type="evidence" value="ECO:0007669"/>
    <property type="project" value="InterPro"/>
</dbReference>
<evidence type="ECO:0000256" key="1">
    <source>
        <dbReference type="ARBA" id="ARBA00023239"/>
    </source>
</evidence>
<evidence type="ECO:0000313" key="4">
    <source>
        <dbReference type="EMBL" id="CAB4751034.1"/>
    </source>
</evidence>
<evidence type="ECO:0000259" key="2">
    <source>
        <dbReference type="Pfam" id="PF04909"/>
    </source>
</evidence>
<dbReference type="EMBL" id="CAEZYF010000044">
    <property type="protein sequence ID" value="CAB4751034.1"/>
    <property type="molecule type" value="Genomic_DNA"/>
</dbReference>
<keyword evidence="1" id="KW-0456">Lyase</keyword>
<dbReference type="PANTHER" id="PTHR21240:SF28">
    <property type="entry name" value="ISO-OROTATE DECARBOXYLASE (EUROFUNG)"/>
    <property type="match status" value="1"/>
</dbReference>
<evidence type="ECO:0000313" key="6">
    <source>
        <dbReference type="EMBL" id="CAB4853506.1"/>
    </source>
</evidence>
<evidence type="ECO:0000313" key="3">
    <source>
        <dbReference type="EMBL" id="CAB4365822.1"/>
    </source>
</evidence>
<sequence>MHRLFSVDDHVIEPADVWSSRVPAKFTDRAPHVIEQNGRQVWAYEDEIFPTIAYGVASDRFRVGGDELPPMPLDTLDQMARWGIARFEDLKPACYDPVERAKDLQSNGVYASISFPSLPRFGGARFNEFKDKELAAACVRAWNDFILDEWCPGGPEGQFVPMVMGMLWDPQATAAEIARCVAKGAKAFCWVANTVPLGLPNLWDDCWDPVWAACQDAALPLCMHIGSDGQSYDPSPGVNAPLPQALTIGSWVSSVNIMMSPVPRKFPELKYVFAEGGIGWIPAALERADRAWARHGFEKNRPHPWPSEVFQRSMFVCMIEEPNALRYRDQIGVDKILVELDYPHVDTCYPDTEAVMAAAFDQLDDREIELISHGNAEGVFDWTMAAPGSAAT</sequence>
<dbReference type="Pfam" id="PF04909">
    <property type="entry name" value="Amidohydro_2"/>
    <property type="match status" value="1"/>
</dbReference>
<dbReference type="EMBL" id="CAESGF010000052">
    <property type="protein sequence ID" value="CAB4365822.1"/>
    <property type="molecule type" value="Genomic_DNA"/>
</dbReference>
<dbReference type="EMBL" id="CAFAAV010000032">
    <property type="protein sequence ID" value="CAB4809242.1"/>
    <property type="molecule type" value="Genomic_DNA"/>
</dbReference>
<protein>
    <submittedName>
        <fullName evidence="3">Unannotated protein</fullName>
    </submittedName>
</protein>
<dbReference type="SUPFAM" id="SSF51556">
    <property type="entry name" value="Metallo-dependent hydrolases"/>
    <property type="match status" value="1"/>
</dbReference>
<organism evidence="3">
    <name type="scientific">freshwater metagenome</name>
    <dbReference type="NCBI Taxonomy" id="449393"/>
    <lineage>
        <taxon>unclassified sequences</taxon>
        <taxon>metagenomes</taxon>
        <taxon>ecological metagenomes</taxon>
    </lineage>
</organism>
<reference evidence="3" key="1">
    <citation type="submission" date="2020-05" db="EMBL/GenBank/DDBJ databases">
        <authorList>
            <person name="Chiriac C."/>
            <person name="Salcher M."/>
            <person name="Ghai R."/>
            <person name="Kavagutti S V."/>
        </authorList>
    </citation>
    <scope>NUCLEOTIDE SEQUENCE</scope>
</reference>
<dbReference type="InterPro" id="IPR032466">
    <property type="entry name" value="Metal_Hydrolase"/>
</dbReference>
<evidence type="ECO:0000313" key="5">
    <source>
        <dbReference type="EMBL" id="CAB4809242.1"/>
    </source>
</evidence>
<dbReference type="GO" id="GO:0019748">
    <property type="term" value="P:secondary metabolic process"/>
    <property type="evidence" value="ECO:0007669"/>
    <property type="project" value="TreeGrafter"/>
</dbReference>
<name>A0A6J6ACB3_9ZZZZ</name>
<dbReference type="PANTHER" id="PTHR21240">
    <property type="entry name" value="2-AMINO-3-CARBOXYLMUCONATE-6-SEMIALDEHYDE DECARBOXYLASE"/>
    <property type="match status" value="1"/>
</dbReference>
<feature type="domain" description="Amidohydrolase-related" evidence="2">
    <location>
        <begin position="91"/>
        <end position="381"/>
    </location>
</feature>
<dbReference type="AlphaFoldDB" id="A0A6J6ACB3"/>
<gene>
    <name evidence="4" type="ORF">UFOPK2656_03542</name>
    <name evidence="5" type="ORF">UFOPK3099_00619</name>
    <name evidence="6" type="ORF">UFOPK3267_03038</name>
    <name evidence="3" type="ORF">UFOPK4189_03565</name>
</gene>
<dbReference type="GO" id="GO:0016831">
    <property type="term" value="F:carboxy-lyase activity"/>
    <property type="evidence" value="ECO:0007669"/>
    <property type="project" value="InterPro"/>
</dbReference>
<dbReference type="InterPro" id="IPR032465">
    <property type="entry name" value="ACMSD"/>
</dbReference>
<accession>A0A6J6ACB3</accession>
<proteinExistence type="predicted"/>
<dbReference type="EMBL" id="CAFBIY010000270">
    <property type="protein sequence ID" value="CAB4853506.1"/>
    <property type="molecule type" value="Genomic_DNA"/>
</dbReference>
<dbReference type="InterPro" id="IPR006680">
    <property type="entry name" value="Amidohydro-rel"/>
</dbReference>
<dbReference type="Gene3D" id="3.20.20.140">
    <property type="entry name" value="Metal-dependent hydrolases"/>
    <property type="match status" value="1"/>
</dbReference>
<dbReference type="GO" id="GO:0005737">
    <property type="term" value="C:cytoplasm"/>
    <property type="evidence" value="ECO:0007669"/>
    <property type="project" value="TreeGrafter"/>
</dbReference>